<comment type="catalytic activity">
    <reaction evidence="5 8">
        <text>S-formylglutathione + H2O = formate + glutathione + H(+)</text>
        <dbReference type="Rhea" id="RHEA:14961"/>
        <dbReference type="ChEBI" id="CHEBI:15377"/>
        <dbReference type="ChEBI" id="CHEBI:15378"/>
        <dbReference type="ChEBI" id="CHEBI:15740"/>
        <dbReference type="ChEBI" id="CHEBI:57688"/>
        <dbReference type="ChEBI" id="CHEBI:57925"/>
        <dbReference type="EC" id="3.1.2.12"/>
    </reaction>
</comment>
<accession>A0AAU7LNA6</accession>
<dbReference type="PANTHER" id="PTHR10061">
    <property type="entry name" value="S-FORMYLGLUTATHIONE HYDROLASE"/>
    <property type="match status" value="1"/>
</dbReference>
<evidence type="ECO:0000256" key="6">
    <source>
        <dbReference type="NCBIfam" id="TIGR02821"/>
    </source>
</evidence>
<dbReference type="GO" id="GO:0018738">
    <property type="term" value="F:S-formylglutathione hydrolase activity"/>
    <property type="evidence" value="ECO:0007669"/>
    <property type="project" value="UniProtKB-UniRule"/>
</dbReference>
<dbReference type="GO" id="GO:0052689">
    <property type="term" value="F:carboxylic ester hydrolase activity"/>
    <property type="evidence" value="ECO:0007669"/>
    <property type="project" value="UniProtKB-KW"/>
</dbReference>
<proteinExistence type="inferred from homology"/>
<gene>
    <name evidence="9" type="primary">fghA</name>
    <name evidence="9" type="ORF">ABLV49_14720</name>
</gene>
<evidence type="ECO:0000256" key="1">
    <source>
        <dbReference type="ARBA" id="ARBA00005622"/>
    </source>
</evidence>
<keyword evidence="3 8" id="KW-0719">Serine esterase</keyword>
<dbReference type="Pfam" id="PF00756">
    <property type="entry name" value="Esterase"/>
    <property type="match status" value="1"/>
</dbReference>
<dbReference type="InterPro" id="IPR029058">
    <property type="entry name" value="AB_hydrolase_fold"/>
</dbReference>
<comment type="function">
    <text evidence="8">Serine hydrolase involved in the detoxification of formaldehyde.</text>
</comment>
<name>A0AAU7LNA6_9BURK</name>
<feature type="active site" description="Charge relay system" evidence="7">
    <location>
        <position position="152"/>
    </location>
</feature>
<dbReference type="GO" id="GO:0046294">
    <property type="term" value="P:formaldehyde catabolic process"/>
    <property type="evidence" value="ECO:0007669"/>
    <property type="project" value="InterPro"/>
</dbReference>
<sequence>MTPNPLTLLGEHACFGGAQRFYQHESTEIGLPMKFSVFLPPQASAGPVPALLYLAGLTCNEETFTAKAGAQRLAAGLGLALIAPDTSPRGAKVPGEADSWDFGLGAGFYLDATQAPWSQHYRMESWLTAELLPLLTNALPLDAGRIGIFGHSMGGHGALSLALRHPDLFKSVSAFAPICAPSQCPWGRKAFTGYLGADESGWPEHDASALMQRSKSAPYPGGILIDQGLGDKFLAEQLHPELFEAACASAGQPLTLRRHAGYDHGYYFIATFMDEHLKHHARQLLP</sequence>
<dbReference type="InterPro" id="IPR014186">
    <property type="entry name" value="S-formylglutathione_hydrol"/>
</dbReference>
<dbReference type="RefSeq" id="WP_349277531.1">
    <property type="nucleotide sequence ID" value="NZ_CBCSCU010000035.1"/>
</dbReference>
<dbReference type="FunFam" id="3.40.50.1820:FF:000002">
    <property type="entry name" value="S-formylglutathione hydrolase"/>
    <property type="match status" value="1"/>
</dbReference>
<evidence type="ECO:0000256" key="7">
    <source>
        <dbReference type="PIRSR" id="PIRSR614186-1"/>
    </source>
</evidence>
<feature type="active site" description="Charge relay system" evidence="7">
    <location>
        <position position="264"/>
    </location>
</feature>
<evidence type="ECO:0000256" key="5">
    <source>
        <dbReference type="ARBA" id="ARBA00047590"/>
    </source>
</evidence>
<dbReference type="GO" id="GO:0005829">
    <property type="term" value="C:cytosol"/>
    <property type="evidence" value="ECO:0007669"/>
    <property type="project" value="TreeGrafter"/>
</dbReference>
<keyword evidence="4 8" id="KW-0378">Hydrolase</keyword>
<dbReference type="Gene3D" id="3.40.50.1820">
    <property type="entry name" value="alpha/beta hydrolase"/>
    <property type="match status" value="1"/>
</dbReference>
<evidence type="ECO:0000256" key="8">
    <source>
        <dbReference type="RuleBase" id="RU363068"/>
    </source>
</evidence>
<feature type="active site" description="Charge relay system" evidence="7">
    <location>
        <position position="231"/>
    </location>
</feature>
<evidence type="ECO:0000256" key="4">
    <source>
        <dbReference type="ARBA" id="ARBA00022801"/>
    </source>
</evidence>
<organism evidence="9">
    <name type="scientific">Polaromonas hydrogenivorans</name>
    <dbReference type="NCBI Taxonomy" id="335476"/>
    <lineage>
        <taxon>Bacteria</taxon>
        <taxon>Pseudomonadati</taxon>
        <taxon>Pseudomonadota</taxon>
        <taxon>Betaproteobacteria</taxon>
        <taxon>Burkholderiales</taxon>
        <taxon>Comamonadaceae</taxon>
        <taxon>Polaromonas</taxon>
    </lineage>
</organism>
<protein>
    <recommendedName>
        <fullName evidence="2 6">S-formylglutathione hydrolase</fullName>
        <ecNumber evidence="2 6">3.1.2.12</ecNumber>
    </recommendedName>
</protein>
<dbReference type="EMBL" id="CP157675">
    <property type="protein sequence ID" value="XBP69147.1"/>
    <property type="molecule type" value="Genomic_DNA"/>
</dbReference>
<dbReference type="AlphaFoldDB" id="A0AAU7LNA6"/>
<evidence type="ECO:0000313" key="9">
    <source>
        <dbReference type="EMBL" id="XBP69147.1"/>
    </source>
</evidence>
<evidence type="ECO:0000256" key="3">
    <source>
        <dbReference type="ARBA" id="ARBA00022487"/>
    </source>
</evidence>
<dbReference type="NCBIfam" id="TIGR02821">
    <property type="entry name" value="fghA_ester_D"/>
    <property type="match status" value="1"/>
</dbReference>
<reference evidence="9" key="1">
    <citation type="submission" date="2024-05" db="EMBL/GenBank/DDBJ databases">
        <authorList>
            <person name="Bunk B."/>
            <person name="Swiderski J."/>
            <person name="Sproer C."/>
            <person name="Thiel V."/>
        </authorList>
    </citation>
    <scope>NUCLEOTIDE SEQUENCE</scope>
    <source>
        <strain evidence="9">DSM 17735</strain>
    </source>
</reference>
<dbReference type="InterPro" id="IPR000801">
    <property type="entry name" value="Esterase-like"/>
</dbReference>
<dbReference type="EC" id="3.1.2.12" evidence="2 6"/>
<dbReference type="SUPFAM" id="SSF53474">
    <property type="entry name" value="alpha/beta-Hydrolases"/>
    <property type="match status" value="1"/>
</dbReference>
<evidence type="ECO:0000256" key="2">
    <source>
        <dbReference type="ARBA" id="ARBA00012479"/>
    </source>
</evidence>
<comment type="similarity">
    <text evidence="1 8">Belongs to the esterase D family.</text>
</comment>
<dbReference type="PANTHER" id="PTHR10061:SF0">
    <property type="entry name" value="S-FORMYLGLUTATHIONE HYDROLASE"/>
    <property type="match status" value="1"/>
</dbReference>